<sequence length="410" mass="46967">MYKYCHAATANFDAYLQPQESDINNLEIINLLNRWEQVIVFGSLRMMLAPLVETIVLYDRFLFLSERNLTPTLKPVFDSRLSPRNLKCEVIHSLTVVESSPVSAIKNWRKSRDAIQSAVSVCDVLKIEMGGTTMRYGLASFNTVVNEYSAGILLKHVIYICFRITSMADTETNRDVKERLGGKRRIQKNTFEACLLYKNIHTYVASSTPFPLNIFANFTNSNKSFYIDILETLRKSGLPEYPLHINVVVDKYGVLHNVIWRVRNLICTGCTVVQSCLRCARYGELVELSRAEFNKSLRFECYHTVLELSSTEKSTIHSPDAFAWCVQISTQYESSRERSRVAWLNICVGSPVTDIGTNTVLYSIINNRYCTILCILYYTLQILYYTLLLITDTNTLATFELRNTLYTHSA</sequence>
<accession>A0A833W3Z3</accession>
<dbReference type="PANTHER" id="PTHR12496">
    <property type="entry name" value="CGI-41 METHYLTRANSFERASE"/>
    <property type="match status" value="1"/>
</dbReference>
<dbReference type="PANTHER" id="PTHR12496:SF2">
    <property type="entry name" value="METHYLTRANSFERASE-LIKE PROTEIN 25B"/>
    <property type="match status" value="1"/>
</dbReference>
<reference evidence="1" key="1">
    <citation type="submission" date="2019-11" db="EMBL/GenBank/DDBJ databases">
        <title>The nuclear and mitochondrial genomes of Frieseomelitta varia - a highly eusocial stingless bee (Meliponini) with a permanently sterile worker caste.</title>
        <authorList>
            <person name="Freitas F.C.P."/>
            <person name="Lourenco A.P."/>
            <person name="Nunes F.M.F."/>
            <person name="Paschoal A.R."/>
            <person name="Abreu F.C.P."/>
            <person name="Barbin F.O."/>
            <person name="Bataglia L."/>
            <person name="Cardoso-Junior C.A.M."/>
            <person name="Cervoni M.S."/>
            <person name="Silva S.R."/>
            <person name="Dalarmi F."/>
            <person name="Del Lama M.A."/>
            <person name="Depintor T.S."/>
            <person name="Ferreira K.M."/>
            <person name="Goria P.S."/>
            <person name="Jaskot M.C."/>
            <person name="Lago D.C."/>
            <person name="Luna-Lucena D."/>
            <person name="Moda L.M."/>
            <person name="Nascimento L."/>
            <person name="Pedrino M."/>
            <person name="Rabico F.O."/>
            <person name="Sanches F.C."/>
            <person name="Santos D.E."/>
            <person name="Santos C.G."/>
            <person name="Vieira J."/>
            <person name="Lopes T.F."/>
            <person name="Barchuk A.R."/>
            <person name="Hartfelder K."/>
            <person name="Simoes Z.L.P."/>
            <person name="Bitondi M.M.G."/>
            <person name="Pinheiro D.G."/>
        </authorList>
    </citation>
    <scope>NUCLEOTIDE SEQUENCE</scope>
    <source>
        <strain evidence="1">USP_RPSP 00005682</strain>
        <tissue evidence="1">Whole individual</tissue>
    </source>
</reference>
<dbReference type="AlphaFoldDB" id="A0A833W3Z3"/>
<evidence type="ECO:0000313" key="2">
    <source>
        <dbReference type="Proteomes" id="UP000655588"/>
    </source>
</evidence>
<protein>
    <submittedName>
        <fullName evidence="1">Uncharacterized protein</fullName>
    </submittedName>
</protein>
<organism evidence="1 2">
    <name type="scientific">Frieseomelitta varia</name>
    <dbReference type="NCBI Taxonomy" id="561572"/>
    <lineage>
        <taxon>Eukaryota</taxon>
        <taxon>Metazoa</taxon>
        <taxon>Ecdysozoa</taxon>
        <taxon>Arthropoda</taxon>
        <taxon>Hexapoda</taxon>
        <taxon>Insecta</taxon>
        <taxon>Pterygota</taxon>
        <taxon>Neoptera</taxon>
        <taxon>Endopterygota</taxon>
        <taxon>Hymenoptera</taxon>
        <taxon>Apocrita</taxon>
        <taxon>Aculeata</taxon>
        <taxon>Apoidea</taxon>
        <taxon>Anthophila</taxon>
        <taxon>Apidae</taxon>
        <taxon>Frieseomelitta</taxon>
    </lineage>
</organism>
<dbReference type="InterPro" id="IPR052220">
    <property type="entry name" value="METTL25"/>
</dbReference>
<dbReference type="Proteomes" id="UP000655588">
    <property type="component" value="Unassembled WGS sequence"/>
</dbReference>
<evidence type="ECO:0000313" key="1">
    <source>
        <dbReference type="EMBL" id="KAF3423132.1"/>
    </source>
</evidence>
<proteinExistence type="predicted"/>
<comment type="caution">
    <text evidence="1">The sequence shown here is derived from an EMBL/GenBank/DDBJ whole genome shotgun (WGS) entry which is preliminary data.</text>
</comment>
<gene>
    <name evidence="1" type="ORF">E2986_12331</name>
</gene>
<dbReference type="EMBL" id="WNWW01000587">
    <property type="protein sequence ID" value="KAF3423132.1"/>
    <property type="molecule type" value="Genomic_DNA"/>
</dbReference>
<name>A0A833W3Z3_9HYME</name>
<keyword evidence="2" id="KW-1185">Reference proteome</keyword>